<dbReference type="PRINTS" id="PR00368">
    <property type="entry name" value="FADPNR"/>
</dbReference>
<evidence type="ECO:0000313" key="3">
    <source>
        <dbReference type="Proteomes" id="UP001555826"/>
    </source>
</evidence>
<dbReference type="PRINTS" id="PR00469">
    <property type="entry name" value="PNDRDTASEII"/>
</dbReference>
<evidence type="ECO:0000313" key="2">
    <source>
        <dbReference type="EMBL" id="MEW9266372.1"/>
    </source>
</evidence>
<comment type="caution">
    <text evidence="2">The sequence shown here is derived from an EMBL/GenBank/DDBJ whole genome shotgun (WGS) entry which is preliminary data.</text>
</comment>
<keyword evidence="3" id="KW-1185">Reference proteome</keyword>
<dbReference type="PANTHER" id="PTHR43539:SF78">
    <property type="entry name" value="FLAVIN-CONTAINING MONOOXYGENASE"/>
    <property type="match status" value="1"/>
</dbReference>
<evidence type="ECO:0000256" key="1">
    <source>
        <dbReference type="ARBA" id="ARBA00023002"/>
    </source>
</evidence>
<dbReference type="PANTHER" id="PTHR43539">
    <property type="entry name" value="FLAVIN-BINDING MONOOXYGENASE-LIKE PROTEIN (AFU_ORTHOLOGUE AFUA_4G09220)"/>
    <property type="match status" value="1"/>
</dbReference>
<reference evidence="2 3" key="1">
    <citation type="submission" date="2024-07" db="EMBL/GenBank/DDBJ databases">
        <authorList>
            <person name="Thanompreechachai J."/>
            <person name="Duangmal K."/>
        </authorList>
    </citation>
    <scope>NUCLEOTIDE SEQUENCE [LARGE SCALE GENOMIC DNA]</scope>
    <source>
        <strain evidence="2 3">KCTC 19886</strain>
    </source>
</reference>
<dbReference type="EMBL" id="JBFNQN010000011">
    <property type="protein sequence ID" value="MEW9266372.1"/>
    <property type="molecule type" value="Genomic_DNA"/>
</dbReference>
<dbReference type="Gene3D" id="3.50.50.60">
    <property type="entry name" value="FAD/NAD(P)-binding domain"/>
    <property type="match status" value="1"/>
</dbReference>
<dbReference type="RefSeq" id="WP_367639494.1">
    <property type="nucleotide sequence ID" value="NZ_JBFNQN010000011.1"/>
</dbReference>
<organism evidence="2 3">
    <name type="scientific">Kineococcus endophyticus</name>
    <dbReference type="NCBI Taxonomy" id="1181883"/>
    <lineage>
        <taxon>Bacteria</taxon>
        <taxon>Bacillati</taxon>
        <taxon>Actinomycetota</taxon>
        <taxon>Actinomycetes</taxon>
        <taxon>Kineosporiales</taxon>
        <taxon>Kineosporiaceae</taxon>
        <taxon>Kineococcus</taxon>
    </lineage>
</organism>
<sequence>MDVSPALHTVDVAVVGAGQGGLSAAFFLDRAGLDPGRGYVVLDGDDEPGGAWRHRWPGLVMARVNGVHDLPGFPLGAVDPQAPAREVVPAYFAEYELRLGMPVRRPVVVHDVRPAGARLLVTSSAGTFAARAVVNATGTWTRPFWPSYPGRGSFRGRQLHTADYAGPQEFTGQHVVVVGGGISAVQHLEDLAAHGVGTTWVTRHEPVFREDFDVEARRAAVEVVAQRVAAGEPPGSVVSATGLLLTPEVAALRDRGVLKRHPAFSRITPDGVEWADGSRQGADAILWATGFRPALDHLRSLHLREPGGGILVDGTRVVREPRLHLVGYGPSASTVGASRAARQAVHEVLAGR</sequence>
<dbReference type="InterPro" id="IPR050982">
    <property type="entry name" value="Auxin_biosynth/cation_transpt"/>
</dbReference>
<accession>A0ABV3PA36</accession>
<gene>
    <name evidence="2" type="ORF">AB1207_16595</name>
</gene>
<proteinExistence type="predicted"/>
<name>A0ABV3PA36_9ACTN</name>
<keyword evidence="1" id="KW-0560">Oxidoreductase</keyword>
<dbReference type="Pfam" id="PF13738">
    <property type="entry name" value="Pyr_redox_3"/>
    <property type="match status" value="1"/>
</dbReference>
<dbReference type="Proteomes" id="UP001555826">
    <property type="component" value="Unassembled WGS sequence"/>
</dbReference>
<dbReference type="InterPro" id="IPR036188">
    <property type="entry name" value="FAD/NAD-bd_sf"/>
</dbReference>
<protein>
    <submittedName>
        <fullName evidence="2">NAD(P)-binding domain-containing protein</fullName>
    </submittedName>
</protein>
<dbReference type="SUPFAM" id="SSF51905">
    <property type="entry name" value="FAD/NAD(P)-binding domain"/>
    <property type="match status" value="1"/>
</dbReference>